<dbReference type="PANTHER" id="PTHR33178:SF10">
    <property type="entry name" value="STRESS-RESPONSE A_B BARREL DOMAIN-CONTAINING PROTEIN"/>
    <property type="match status" value="1"/>
</dbReference>
<accession>A0A328VCR0</accession>
<organism evidence="3 4">
    <name type="scientific">Thermogemmatispora tikiterensis</name>
    <dbReference type="NCBI Taxonomy" id="1825093"/>
    <lineage>
        <taxon>Bacteria</taxon>
        <taxon>Bacillati</taxon>
        <taxon>Chloroflexota</taxon>
        <taxon>Ktedonobacteria</taxon>
        <taxon>Thermogemmatisporales</taxon>
        <taxon>Thermogemmatisporaceae</taxon>
        <taxon>Thermogemmatispora</taxon>
    </lineage>
</organism>
<dbReference type="OrthoDB" id="9808130at2"/>
<comment type="subunit">
    <text evidence="1">Homodimer.</text>
</comment>
<dbReference type="Pfam" id="PF07876">
    <property type="entry name" value="Dabb"/>
    <property type="match status" value="1"/>
</dbReference>
<dbReference type="PROSITE" id="PS51502">
    <property type="entry name" value="S_R_A_B_BARREL"/>
    <property type="match status" value="1"/>
</dbReference>
<proteinExistence type="predicted"/>
<dbReference type="InterPro" id="IPR044662">
    <property type="entry name" value="HS1/DABB1-like"/>
</dbReference>
<reference evidence="3 4" key="1">
    <citation type="submission" date="2016-08" db="EMBL/GenBank/DDBJ databases">
        <title>Analysis of Carbohydrate Active Enzymes in Thermogemmatispora T81 Reveals Carbohydrate Degradation Ability.</title>
        <authorList>
            <person name="Tomazini A."/>
            <person name="Lal S."/>
            <person name="Stott M."/>
            <person name="Henrissat B."/>
            <person name="Polikarpov I."/>
            <person name="Sparling R."/>
            <person name="Levin D.B."/>
        </authorList>
    </citation>
    <scope>NUCLEOTIDE SEQUENCE [LARGE SCALE GENOMIC DNA]</scope>
    <source>
        <strain evidence="3 4">T81</strain>
    </source>
</reference>
<dbReference type="InterPro" id="IPR011008">
    <property type="entry name" value="Dimeric_a/b-barrel"/>
</dbReference>
<dbReference type="Proteomes" id="UP000248706">
    <property type="component" value="Unassembled WGS sequence"/>
</dbReference>
<evidence type="ECO:0000313" key="3">
    <source>
        <dbReference type="EMBL" id="RAQ94629.1"/>
    </source>
</evidence>
<dbReference type="AlphaFoldDB" id="A0A328VCR0"/>
<keyword evidence="4" id="KW-1185">Reference proteome</keyword>
<dbReference type="SMART" id="SM00886">
    <property type="entry name" value="Dabb"/>
    <property type="match status" value="1"/>
</dbReference>
<gene>
    <name evidence="3" type="ORF">A4R35_03720</name>
</gene>
<dbReference type="SUPFAM" id="SSF54909">
    <property type="entry name" value="Dimeric alpha+beta barrel"/>
    <property type="match status" value="1"/>
</dbReference>
<evidence type="ECO:0000259" key="2">
    <source>
        <dbReference type="PROSITE" id="PS51502"/>
    </source>
</evidence>
<feature type="domain" description="Stress-response A/B barrel" evidence="2">
    <location>
        <begin position="2"/>
        <end position="95"/>
    </location>
</feature>
<sequence length="99" mass="11141">MIMHVVLLKPKSDTGEQELWTALQHVKELQQKIPGIVDVTIGKNLSISNNKGYLYGFVMIFLDEDHLKAYGPHPAHQVVAAELVRLCQDIIDFDINSSL</sequence>
<dbReference type="InterPro" id="IPR013097">
    <property type="entry name" value="Dabb"/>
</dbReference>
<name>A0A328VCR0_9CHLR</name>
<dbReference type="Gene3D" id="3.30.70.100">
    <property type="match status" value="1"/>
</dbReference>
<dbReference type="EMBL" id="MCIF01000002">
    <property type="protein sequence ID" value="RAQ94629.1"/>
    <property type="molecule type" value="Genomic_DNA"/>
</dbReference>
<dbReference type="PANTHER" id="PTHR33178">
    <property type="match status" value="1"/>
</dbReference>
<dbReference type="RefSeq" id="WP_112426690.1">
    <property type="nucleotide sequence ID" value="NZ_MCIF01000002.1"/>
</dbReference>
<evidence type="ECO:0000313" key="4">
    <source>
        <dbReference type="Proteomes" id="UP000248706"/>
    </source>
</evidence>
<evidence type="ECO:0000256" key="1">
    <source>
        <dbReference type="ARBA" id="ARBA00011738"/>
    </source>
</evidence>
<comment type="caution">
    <text evidence="3">The sequence shown here is derived from an EMBL/GenBank/DDBJ whole genome shotgun (WGS) entry which is preliminary data.</text>
</comment>
<protein>
    <recommendedName>
        <fullName evidence="2">Stress-response A/B barrel domain-containing protein</fullName>
    </recommendedName>
</protein>